<name>A0ABS7PPZ8_9SPHN</name>
<dbReference type="EMBL" id="JAINVV010000004">
    <property type="protein sequence ID" value="MBY8822795.1"/>
    <property type="molecule type" value="Genomic_DNA"/>
</dbReference>
<proteinExistence type="predicted"/>
<dbReference type="SUPFAM" id="SSF53187">
    <property type="entry name" value="Zn-dependent exopeptidases"/>
    <property type="match status" value="1"/>
</dbReference>
<dbReference type="RefSeq" id="WP_222989847.1">
    <property type="nucleotide sequence ID" value="NZ_JAINVV010000004.1"/>
</dbReference>
<comment type="caution">
    <text evidence="1">The sequence shown here is derived from an EMBL/GenBank/DDBJ whole genome shotgun (WGS) entry which is preliminary data.</text>
</comment>
<accession>A0ABS7PPZ8</accession>
<dbReference type="Proteomes" id="UP000706039">
    <property type="component" value="Unassembled WGS sequence"/>
</dbReference>
<evidence type="ECO:0000313" key="1">
    <source>
        <dbReference type="EMBL" id="MBY8822795.1"/>
    </source>
</evidence>
<protein>
    <submittedName>
        <fullName evidence="1">Uncharacterized protein</fullName>
    </submittedName>
</protein>
<evidence type="ECO:0000313" key="2">
    <source>
        <dbReference type="Proteomes" id="UP000706039"/>
    </source>
</evidence>
<sequence>MIDALSRLLDRYAGFGRKASGGAGDDACGAWLEAEMAAIGFATERRYFDMSWFDADRADLSVAGLSVPLLPHLDWSGTVAGRMLPCWPDMAVQNVADRIVLLHLPFERWSDSADRRIARQVDPLLGRGAAAIILVTTGPTGQPLALNIGDGDVAPLPAAIMGSRDAAAISAMAGAEAVLTVQGRGGRRPAYNLVARLDRGHARDLVVSTPRSGWFDCVGERGPGIAIWRMLAEALARDDPGANLVFVCASGHERGYAGMSAYLSDGAPSIDRTAFWLHLGANCAARDWHRSDEWLMPLPSADPHRFLVASPAHVEVARPYFAGLSGLECPYPGDGAAAGETGRIMAAGYPDVAGIFGGHLLHHCADDDLRAIDVRLVRPVLDACEAFLRRALA</sequence>
<dbReference type="Gene3D" id="3.50.30.30">
    <property type="match status" value="1"/>
</dbReference>
<organism evidence="1 2">
    <name type="scientific">Sphingomonas colocasiae</name>
    <dbReference type="NCBI Taxonomy" id="1848973"/>
    <lineage>
        <taxon>Bacteria</taxon>
        <taxon>Pseudomonadati</taxon>
        <taxon>Pseudomonadota</taxon>
        <taxon>Alphaproteobacteria</taxon>
        <taxon>Sphingomonadales</taxon>
        <taxon>Sphingomonadaceae</taxon>
        <taxon>Sphingomonas</taxon>
    </lineage>
</organism>
<reference evidence="1 2" key="1">
    <citation type="submission" date="2021-08" db="EMBL/GenBank/DDBJ databases">
        <authorList>
            <person name="Tuo L."/>
        </authorList>
    </citation>
    <scope>NUCLEOTIDE SEQUENCE [LARGE SCALE GENOMIC DNA]</scope>
    <source>
        <strain evidence="1 2">JCM 31229</strain>
    </source>
</reference>
<dbReference type="Gene3D" id="3.40.630.10">
    <property type="entry name" value="Zn peptidases"/>
    <property type="match status" value="1"/>
</dbReference>
<gene>
    <name evidence="1" type="ORF">K7G82_10860</name>
</gene>
<keyword evidence="2" id="KW-1185">Reference proteome</keyword>